<name>A0A9J6F494_RHIMP</name>
<proteinExistence type="predicted"/>
<evidence type="ECO:0000313" key="2">
    <source>
        <dbReference type="Proteomes" id="UP000821866"/>
    </source>
</evidence>
<sequence length="225" mass="25222">MPLEEMVFGEEMSRQDNEASGWIVAHSRKKWRQDFTSSDSPGTNAGTIASPAQCTRRGQYKSSSWRRVCRDCLKITTGMSFAPMEVWTCASTPHARNAESYAKVERILVGEKLHVVSTYVTPSGNTCRGVVWGIDPVLSDDRLGELFVHALNPKVLVVRRIKQTPTVITFFEGIKVPNYVMCGMILIRCIFYRRQVDACRTCGKLEHRSDVCPAPTVITCRNCGV</sequence>
<protein>
    <recommendedName>
        <fullName evidence="3">CCHC-type domain-containing protein</fullName>
    </recommendedName>
</protein>
<dbReference type="Proteomes" id="UP000821866">
    <property type="component" value="Chromosome 1"/>
</dbReference>
<evidence type="ECO:0008006" key="3">
    <source>
        <dbReference type="Google" id="ProtNLM"/>
    </source>
</evidence>
<evidence type="ECO:0000313" key="1">
    <source>
        <dbReference type="EMBL" id="KAH8041393.1"/>
    </source>
</evidence>
<comment type="caution">
    <text evidence="1">The sequence shown here is derived from an EMBL/GenBank/DDBJ whole genome shotgun (WGS) entry which is preliminary data.</text>
</comment>
<accession>A0A9J6F494</accession>
<reference evidence="1" key="1">
    <citation type="journal article" date="2020" name="Cell">
        <title>Large-Scale Comparative Analyses of Tick Genomes Elucidate Their Genetic Diversity and Vector Capacities.</title>
        <authorList>
            <consortium name="Tick Genome and Microbiome Consortium (TIGMIC)"/>
            <person name="Jia N."/>
            <person name="Wang J."/>
            <person name="Shi W."/>
            <person name="Du L."/>
            <person name="Sun Y."/>
            <person name="Zhan W."/>
            <person name="Jiang J.F."/>
            <person name="Wang Q."/>
            <person name="Zhang B."/>
            <person name="Ji P."/>
            <person name="Bell-Sakyi L."/>
            <person name="Cui X.M."/>
            <person name="Yuan T.T."/>
            <person name="Jiang B.G."/>
            <person name="Yang W.F."/>
            <person name="Lam T.T."/>
            <person name="Chang Q.C."/>
            <person name="Ding S.J."/>
            <person name="Wang X.J."/>
            <person name="Zhu J.G."/>
            <person name="Ruan X.D."/>
            <person name="Zhao L."/>
            <person name="Wei J.T."/>
            <person name="Ye R.Z."/>
            <person name="Que T.C."/>
            <person name="Du C.H."/>
            <person name="Zhou Y.H."/>
            <person name="Cheng J.X."/>
            <person name="Dai P.F."/>
            <person name="Guo W.B."/>
            <person name="Han X.H."/>
            <person name="Huang E.J."/>
            <person name="Li L.F."/>
            <person name="Wei W."/>
            <person name="Gao Y.C."/>
            <person name="Liu J.Z."/>
            <person name="Shao H.Z."/>
            <person name="Wang X."/>
            <person name="Wang C.C."/>
            <person name="Yang T.C."/>
            <person name="Huo Q.B."/>
            <person name="Li W."/>
            <person name="Chen H.Y."/>
            <person name="Chen S.E."/>
            <person name="Zhou L.G."/>
            <person name="Ni X.B."/>
            <person name="Tian J.H."/>
            <person name="Sheng Y."/>
            <person name="Liu T."/>
            <person name="Pan Y.S."/>
            <person name="Xia L.Y."/>
            <person name="Li J."/>
            <person name="Zhao F."/>
            <person name="Cao W.C."/>
        </authorList>
    </citation>
    <scope>NUCLEOTIDE SEQUENCE</scope>
    <source>
        <strain evidence="1">Rmic-2018</strain>
    </source>
</reference>
<dbReference type="EMBL" id="JABSTU010000001">
    <property type="protein sequence ID" value="KAH8041393.1"/>
    <property type="molecule type" value="Genomic_DNA"/>
</dbReference>
<organism evidence="1 2">
    <name type="scientific">Rhipicephalus microplus</name>
    <name type="common">Cattle tick</name>
    <name type="synonym">Boophilus microplus</name>
    <dbReference type="NCBI Taxonomy" id="6941"/>
    <lineage>
        <taxon>Eukaryota</taxon>
        <taxon>Metazoa</taxon>
        <taxon>Ecdysozoa</taxon>
        <taxon>Arthropoda</taxon>
        <taxon>Chelicerata</taxon>
        <taxon>Arachnida</taxon>
        <taxon>Acari</taxon>
        <taxon>Parasitiformes</taxon>
        <taxon>Ixodida</taxon>
        <taxon>Ixodoidea</taxon>
        <taxon>Ixodidae</taxon>
        <taxon>Rhipicephalinae</taxon>
        <taxon>Rhipicephalus</taxon>
        <taxon>Boophilus</taxon>
    </lineage>
</organism>
<gene>
    <name evidence="1" type="ORF">HPB51_014674</name>
</gene>
<reference evidence="1" key="2">
    <citation type="submission" date="2021-09" db="EMBL/GenBank/DDBJ databases">
        <authorList>
            <person name="Jia N."/>
            <person name="Wang J."/>
            <person name="Shi W."/>
            <person name="Du L."/>
            <person name="Sun Y."/>
            <person name="Zhan W."/>
            <person name="Jiang J."/>
            <person name="Wang Q."/>
            <person name="Zhang B."/>
            <person name="Ji P."/>
            <person name="Sakyi L.B."/>
            <person name="Cui X."/>
            <person name="Yuan T."/>
            <person name="Jiang B."/>
            <person name="Yang W."/>
            <person name="Lam T.T.-Y."/>
            <person name="Chang Q."/>
            <person name="Ding S."/>
            <person name="Wang X."/>
            <person name="Zhu J."/>
            <person name="Ruan X."/>
            <person name="Zhao L."/>
            <person name="Wei J."/>
            <person name="Que T."/>
            <person name="Du C."/>
            <person name="Cheng J."/>
            <person name="Dai P."/>
            <person name="Han X."/>
            <person name="Huang E."/>
            <person name="Gao Y."/>
            <person name="Liu J."/>
            <person name="Shao H."/>
            <person name="Ye R."/>
            <person name="Li L."/>
            <person name="Wei W."/>
            <person name="Wang X."/>
            <person name="Wang C."/>
            <person name="Huo Q."/>
            <person name="Li W."/>
            <person name="Guo W."/>
            <person name="Chen H."/>
            <person name="Chen S."/>
            <person name="Zhou L."/>
            <person name="Zhou L."/>
            <person name="Ni X."/>
            <person name="Tian J."/>
            <person name="Zhou Y."/>
            <person name="Sheng Y."/>
            <person name="Liu T."/>
            <person name="Pan Y."/>
            <person name="Xia L."/>
            <person name="Li J."/>
            <person name="Zhao F."/>
            <person name="Cao W."/>
        </authorList>
    </citation>
    <scope>NUCLEOTIDE SEQUENCE</scope>
    <source>
        <strain evidence="1">Rmic-2018</strain>
        <tissue evidence="1">Larvae</tissue>
    </source>
</reference>
<dbReference type="AlphaFoldDB" id="A0A9J6F494"/>
<keyword evidence="2" id="KW-1185">Reference proteome</keyword>